<accession>A0A3P7LB40</accession>
<dbReference type="InterPro" id="IPR005990">
    <property type="entry name" value="IMP_DH"/>
</dbReference>
<dbReference type="InterPro" id="IPR013785">
    <property type="entry name" value="Aldolase_TIM"/>
</dbReference>
<dbReference type="Proteomes" id="UP000281553">
    <property type="component" value="Unassembled WGS sequence"/>
</dbReference>
<protein>
    <recommendedName>
        <fullName evidence="2">IMP dehydrogenase/GMP reductase domain-containing protein</fullName>
    </recommendedName>
</protein>
<reference evidence="3 4" key="1">
    <citation type="submission" date="2018-11" db="EMBL/GenBank/DDBJ databases">
        <authorList>
            <consortium name="Pathogen Informatics"/>
        </authorList>
    </citation>
    <scope>NUCLEOTIDE SEQUENCE [LARGE SCALE GENOMIC DNA]</scope>
</reference>
<dbReference type="Pfam" id="PF00478">
    <property type="entry name" value="IMPDH"/>
    <property type="match status" value="1"/>
</dbReference>
<feature type="domain" description="IMP dehydrogenase/GMP reductase" evidence="2">
    <location>
        <begin position="34"/>
        <end position="147"/>
    </location>
</feature>
<evidence type="ECO:0000313" key="4">
    <source>
        <dbReference type="Proteomes" id="UP000281553"/>
    </source>
</evidence>
<keyword evidence="4" id="KW-1185">Reference proteome</keyword>
<gene>
    <name evidence="3" type="ORF">DILT_LOCUS6481</name>
</gene>
<dbReference type="SUPFAM" id="SSF51412">
    <property type="entry name" value="Inosine monophosphate dehydrogenase (IMPDH)"/>
    <property type="match status" value="1"/>
</dbReference>
<dbReference type="OrthoDB" id="416622at2759"/>
<organism evidence="3 4">
    <name type="scientific">Dibothriocephalus latus</name>
    <name type="common">Fish tapeworm</name>
    <name type="synonym">Diphyllobothrium latum</name>
    <dbReference type="NCBI Taxonomy" id="60516"/>
    <lineage>
        <taxon>Eukaryota</taxon>
        <taxon>Metazoa</taxon>
        <taxon>Spiralia</taxon>
        <taxon>Lophotrochozoa</taxon>
        <taxon>Platyhelminthes</taxon>
        <taxon>Cestoda</taxon>
        <taxon>Eucestoda</taxon>
        <taxon>Diphyllobothriidea</taxon>
        <taxon>Diphyllobothriidae</taxon>
        <taxon>Dibothriocephalus</taxon>
    </lineage>
</organism>
<dbReference type="PANTHER" id="PTHR11911">
    <property type="entry name" value="INOSINE-5-MONOPHOSPHATE DEHYDROGENASE RELATED"/>
    <property type="match status" value="1"/>
</dbReference>
<dbReference type="GO" id="GO:0006183">
    <property type="term" value="P:GTP biosynthetic process"/>
    <property type="evidence" value="ECO:0007669"/>
    <property type="project" value="TreeGrafter"/>
</dbReference>
<dbReference type="GO" id="GO:0003938">
    <property type="term" value="F:IMP dehydrogenase activity"/>
    <property type="evidence" value="ECO:0007669"/>
    <property type="project" value="InterPro"/>
</dbReference>
<dbReference type="InterPro" id="IPR001093">
    <property type="entry name" value="IMP_DH_GMPRt"/>
</dbReference>
<comment type="similarity">
    <text evidence="1">Belongs to the IMPDH/GMPR family.</text>
</comment>
<evidence type="ECO:0000256" key="1">
    <source>
        <dbReference type="ARBA" id="ARBA00005502"/>
    </source>
</evidence>
<dbReference type="Gene3D" id="3.20.20.70">
    <property type="entry name" value="Aldolase class I"/>
    <property type="match status" value="1"/>
</dbReference>
<evidence type="ECO:0000259" key="2">
    <source>
        <dbReference type="Pfam" id="PF00478"/>
    </source>
</evidence>
<dbReference type="GO" id="GO:0005737">
    <property type="term" value="C:cytoplasm"/>
    <property type="evidence" value="ECO:0007669"/>
    <property type="project" value="TreeGrafter"/>
</dbReference>
<dbReference type="EMBL" id="UYRU01049623">
    <property type="protein sequence ID" value="VDN10650.1"/>
    <property type="molecule type" value="Genomic_DNA"/>
</dbReference>
<sequence>MSGNAPGLDNDAPGGVIIYARTLFWGVPRALTGRLADFAKRYDVPIIADGGISTAGHVVKALSLGASSVMMGALLAGTTEAPGEYFFSNGVRLKKYRGMGSLDAMSANPSSQMRYFSETDRVKVAQGVSGNIVDRGSIHQLLWHLMESGELRFERRSPCAQIEGSVHGLHSYEKRLF</sequence>
<evidence type="ECO:0000313" key="3">
    <source>
        <dbReference type="EMBL" id="VDN10650.1"/>
    </source>
</evidence>
<name>A0A3P7LB40_DIBLA</name>
<dbReference type="PANTHER" id="PTHR11911:SF111">
    <property type="entry name" value="INOSINE-5'-MONOPHOSPHATE DEHYDROGENASE"/>
    <property type="match status" value="1"/>
</dbReference>
<proteinExistence type="inferred from homology"/>
<dbReference type="AlphaFoldDB" id="A0A3P7LB40"/>
<dbReference type="SMART" id="SM01240">
    <property type="entry name" value="IMPDH"/>
    <property type="match status" value="1"/>
</dbReference>